<organism evidence="2">
    <name type="scientific">Darwinula stevensoni</name>
    <dbReference type="NCBI Taxonomy" id="69355"/>
    <lineage>
        <taxon>Eukaryota</taxon>
        <taxon>Metazoa</taxon>
        <taxon>Ecdysozoa</taxon>
        <taxon>Arthropoda</taxon>
        <taxon>Crustacea</taxon>
        <taxon>Oligostraca</taxon>
        <taxon>Ostracoda</taxon>
        <taxon>Podocopa</taxon>
        <taxon>Podocopida</taxon>
        <taxon>Darwinulocopina</taxon>
        <taxon>Darwinuloidea</taxon>
        <taxon>Darwinulidae</taxon>
        <taxon>Darwinula</taxon>
    </lineage>
</organism>
<evidence type="ECO:0000313" key="2">
    <source>
        <dbReference type="EMBL" id="CAD7251732.1"/>
    </source>
</evidence>
<dbReference type="EMBL" id="CAJPEV010003777">
    <property type="protein sequence ID" value="CAG0900514.1"/>
    <property type="molecule type" value="Genomic_DNA"/>
</dbReference>
<dbReference type="AlphaFoldDB" id="A0A7R9FR29"/>
<feature type="region of interest" description="Disordered" evidence="1">
    <location>
        <begin position="15"/>
        <end position="73"/>
    </location>
</feature>
<name>A0A7R9FR29_9CRUS</name>
<sequence>MNCWWMSLSTEPCRKKYGQNKEGREGETDRNRGTVGRMLPGSPHVPWQAVGSEAGQCKERSTKSPNSVKDTSE</sequence>
<protein>
    <submittedName>
        <fullName evidence="2">Uncharacterized protein</fullName>
    </submittedName>
</protein>
<dbReference type="EMBL" id="LR903294">
    <property type="protein sequence ID" value="CAD7251732.1"/>
    <property type="molecule type" value="Genomic_DNA"/>
</dbReference>
<evidence type="ECO:0000313" key="3">
    <source>
        <dbReference type="Proteomes" id="UP000677054"/>
    </source>
</evidence>
<feature type="compositionally biased region" description="Basic and acidic residues" evidence="1">
    <location>
        <begin position="19"/>
        <end position="32"/>
    </location>
</feature>
<reference evidence="2" key="1">
    <citation type="submission" date="2020-11" db="EMBL/GenBank/DDBJ databases">
        <authorList>
            <person name="Tran Van P."/>
        </authorList>
    </citation>
    <scope>NUCLEOTIDE SEQUENCE</scope>
</reference>
<proteinExistence type="predicted"/>
<gene>
    <name evidence="2" type="ORF">DSTB1V02_LOCUS11494</name>
</gene>
<evidence type="ECO:0000256" key="1">
    <source>
        <dbReference type="SAM" id="MobiDB-lite"/>
    </source>
</evidence>
<feature type="compositionally biased region" description="Polar residues" evidence="1">
    <location>
        <begin position="63"/>
        <end position="73"/>
    </location>
</feature>
<dbReference type="Proteomes" id="UP000677054">
    <property type="component" value="Unassembled WGS sequence"/>
</dbReference>
<keyword evidence="3" id="KW-1185">Reference proteome</keyword>
<accession>A0A7R9FR29</accession>